<dbReference type="OrthoDB" id="9806396at2"/>
<accession>A0A328PUE0</accession>
<dbReference type="Gene3D" id="3.30.300.20">
    <property type="match status" value="1"/>
</dbReference>
<dbReference type="NCBIfam" id="TIGR01009">
    <property type="entry name" value="rpsC_bact"/>
    <property type="match status" value="1"/>
</dbReference>
<keyword evidence="4 5" id="KW-0687">Ribonucleoprotein</keyword>
<sequence length="244" mass="28172">MGQKCNPNSVRLGFNKNWNSRWNAPDKKSAARWILEDEKIRKLIEKECKDGVLAQVEIDRFVDLQGVWTIRVTAHLIEIGLYNLPEEKERLERLLKKLTYRKRENWEIELIFLELKNPGVSSIVIANEVVEQLEDRAPIRLAMKRTIKKAMYSGARGIRIKISGRINGADMARSESCTEGEIPCSTLRANIEYSYKIARTTYGVLGVKVWINRGLHFGNYFAPMPDKVRVYRDETGRYLIAQGN</sequence>
<dbReference type="InterPro" id="IPR015946">
    <property type="entry name" value="KH_dom-like_a/b"/>
</dbReference>
<dbReference type="InterPro" id="IPR009019">
    <property type="entry name" value="KH_sf_prok-type"/>
</dbReference>
<dbReference type="PANTHER" id="PTHR11760:SF19">
    <property type="entry name" value="SMALL RIBOSOMAL SUBUNIT PROTEIN US3C"/>
    <property type="match status" value="1"/>
</dbReference>
<dbReference type="Pfam" id="PF00189">
    <property type="entry name" value="Ribosomal_S3_C"/>
    <property type="match status" value="1"/>
</dbReference>
<dbReference type="EMBL" id="QKVO01000006">
    <property type="protein sequence ID" value="RAO95031.1"/>
    <property type="molecule type" value="Genomic_DNA"/>
</dbReference>
<evidence type="ECO:0000256" key="1">
    <source>
        <dbReference type="ARBA" id="ARBA00010761"/>
    </source>
</evidence>
<comment type="similarity">
    <text evidence="1 5 6">Belongs to the universal ribosomal protein uS3 family.</text>
</comment>
<dbReference type="InterPro" id="IPR057258">
    <property type="entry name" value="Ribosomal_uS3"/>
</dbReference>
<dbReference type="InterPro" id="IPR001351">
    <property type="entry name" value="Ribosomal_uS3_C"/>
</dbReference>
<dbReference type="GO" id="GO:0003729">
    <property type="term" value="F:mRNA binding"/>
    <property type="evidence" value="ECO:0007669"/>
    <property type="project" value="UniProtKB-UniRule"/>
</dbReference>
<evidence type="ECO:0000256" key="6">
    <source>
        <dbReference type="RuleBase" id="RU003624"/>
    </source>
</evidence>
<dbReference type="InterPro" id="IPR036419">
    <property type="entry name" value="Ribosomal_S3_C_sf"/>
</dbReference>
<evidence type="ECO:0000259" key="7">
    <source>
        <dbReference type="Pfam" id="PF00189"/>
    </source>
</evidence>
<dbReference type="PROSITE" id="PS00548">
    <property type="entry name" value="RIBOSOMAL_S3"/>
    <property type="match status" value="1"/>
</dbReference>
<dbReference type="InterPro" id="IPR005704">
    <property type="entry name" value="Ribosomal_uS3_bac-typ"/>
</dbReference>
<evidence type="ECO:0000256" key="5">
    <source>
        <dbReference type="HAMAP-Rule" id="MF_01309"/>
    </source>
</evidence>
<feature type="domain" description="Small ribosomal subunit protein uS3 C-terminal" evidence="7">
    <location>
        <begin position="130"/>
        <end position="211"/>
    </location>
</feature>
<protein>
    <recommendedName>
        <fullName evidence="5">Small ribosomal subunit protein uS3</fullName>
    </recommendedName>
</protein>
<evidence type="ECO:0000313" key="8">
    <source>
        <dbReference type="EMBL" id="RAO95031.1"/>
    </source>
</evidence>
<evidence type="ECO:0000256" key="3">
    <source>
        <dbReference type="ARBA" id="ARBA00022980"/>
    </source>
</evidence>
<dbReference type="Proteomes" id="UP000249762">
    <property type="component" value="Unassembled WGS sequence"/>
</dbReference>
<comment type="function">
    <text evidence="5">Binds the lower part of the 30S subunit head. Binds mRNA in the 70S ribosome, positioning it for translation.</text>
</comment>
<dbReference type="AlphaFoldDB" id="A0A328PUE0"/>
<name>A0A328PUE0_9MOLU</name>
<reference evidence="9" key="1">
    <citation type="submission" date="2018-06" db="EMBL/GenBank/DDBJ databases">
        <authorList>
            <person name="Martinez Ocampo F."/>
            <person name="Quiroz Castaneda R.E."/>
            <person name="Rojas Lopez X."/>
        </authorList>
    </citation>
    <scope>NUCLEOTIDE SEQUENCE [LARGE SCALE GENOMIC DNA]</scope>
    <source>
        <strain evidence="9">INIFAP02</strain>
    </source>
</reference>
<keyword evidence="2" id="KW-0694">RNA-binding</keyword>
<evidence type="ECO:0000256" key="2">
    <source>
        <dbReference type="ARBA" id="ARBA00022884"/>
    </source>
</evidence>
<dbReference type="SUPFAM" id="SSF54814">
    <property type="entry name" value="Prokaryotic type KH domain (KH-domain type II)"/>
    <property type="match status" value="1"/>
</dbReference>
<keyword evidence="9" id="KW-1185">Reference proteome</keyword>
<gene>
    <name evidence="5" type="primary">rpsC</name>
    <name evidence="8" type="ORF">DNK47_01975</name>
</gene>
<dbReference type="RefSeq" id="WP_112665465.1">
    <property type="nucleotide sequence ID" value="NZ_QKVO01000006.1"/>
</dbReference>
<dbReference type="GO" id="GO:0003735">
    <property type="term" value="F:structural constituent of ribosome"/>
    <property type="evidence" value="ECO:0007669"/>
    <property type="project" value="InterPro"/>
</dbReference>
<dbReference type="CDD" id="cd02412">
    <property type="entry name" value="KH-II_30S_S3"/>
    <property type="match status" value="1"/>
</dbReference>
<dbReference type="GO" id="GO:0022627">
    <property type="term" value="C:cytosolic small ribosomal subunit"/>
    <property type="evidence" value="ECO:0007669"/>
    <property type="project" value="TreeGrafter"/>
</dbReference>
<dbReference type="PANTHER" id="PTHR11760">
    <property type="entry name" value="30S/40S RIBOSOMAL PROTEIN S3"/>
    <property type="match status" value="1"/>
</dbReference>
<evidence type="ECO:0000313" key="9">
    <source>
        <dbReference type="Proteomes" id="UP000249762"/>
    </source>
</evidence>
<dbReference type="Gene3D" id="3.30.1140.32">
    <property type="entry name" value="Ribosomal protein S3, C-terminal domain"/>
    <property type="match status" value="1"/>
</dbReference>
<proteinExistence type="inferred from homology"/>
<organism evidence="8 9">
    <name type="scientific">Mycoplasma wenyonii</name>
    <dbReference type="NCBI Taxonomy" id="65123"/>
    <lineage>
        <taxon>Bacteria</taxon>
        <taxon>Bacillati</taxon>
        <taxon>Mycoplasmatota</taxon>
        <taxon>Mollicutes</taxon>
        <taxon>Mycoplasmataceae</taxon>
        <taxon>Mycoplasma</taxon>
    </lineage>
</organism>
<comment type="subunit">
    <text evidence="5">Part of the 30S ribosomal subunit. Forms a tight complex with proteins S10 and S14.</text>
</comment>
<dbReference type="HAMAP" id="MF_01309_B">
    <property type="entry name" value="Ribosomal_uS3_B"/>
    <property type="match status" value="1"/>
</dbReference>
<evidence type="ECO:0000256" key="4">
    <source>
        <dbReference type="ARBA" id="ARBA00023274"/>
    </source>
</evidence>
<dbReference type="SUPFAM" id="SSF54821">
    <property type="entry name" value="Ribosomal protein S3 C-terminal domain"/>
    <property type="match status" value="1"/>
</dbReference>
<keyword evidence="3 5" id="KW-0689">Ribosomal protein</keyword>
<comment type="caution">
    <text evidence="8">The sequence shown here is derived from an EMBL/GenBank/DDBJ whole genome shotgun (WGS) entry which is preliminary data.</text>
</comment>
<dbReference type="InterPro" id="IPR018280">
    <property type="entry name" value="Ribosomal_uS3_CS"/>
</dbReference>
<dbReference type="GO" id="GO:0006412">
    <property type="term" value="P:translation"/>
    <property type="evidence" value="ECO:0007669"/>
    <property type="project" value="UniProtKB-UniRule"/>
</dbReference>